<feature type="compositionally biased region" description="Low complexity" evidence="6">
    <location>
        <begin position="694"/>
        <end position="711"/>
    </location>
</feature>
<dbReference type="Gene3D" id="2.30.30.700">
    <property type="entry name" value="SLA1 homology domain 1"/>
    <property type="match status" value="1"/>
</dbReference>
<evidence type="ECO:0000256" key="1">
    <source>
        <dbReference type="ARBA" id="ARBA00007948"/>
    </source>
</evidence>
<reference evidence="8 9" key="1">
    <citation type="journal article" date="2018" name="G3 (Bethesda)">
        <title>Phylogenetic and Phylogenomic Definition of Rhizopus Species.</title>
        <authorList>
            <person name="Gryganskyi A.P."/>
            <person name="Golan J."/>
            <person name="Dolatabadi S."/>
            <person name="Mondo S."/>
            <person name="Robb S."/>
            <person name="Idnurm A."/>
            <person name="Muszewska A."/>
            <person name="Steczkiewicz K."/>
            <person name="Masonjones S."/>
            <person name="Liao H.L."/>
            <person name="Gajdeczka M.T."/>
            <person name="Anike F."/>
            <person name="Vuek A."/>
            <person name="Anishchenko I.M."/>
            <person name="Voigt K."/>
            <person name="de Hoog G.S."/>
            <person name="Smith M.E."/>
            <person name="Heitman J."/>
            <person name="Vilgalys R."/>
            <person name="Stajich J.E."/>
        </authorList>
    </citation>
    <scope>NUCLEOTIDE SEQUENCE [LARGE SCALE GENOMIC DNA]</scope>
    <source>
        <strain evidence="8 9">LSU 92-RS-03</strain>
    </source>
</reference>
<feature type="region of interest" description="Disordered" evidence="6">
    <location>
        <begin position="513"/>
        <end position="546"/>
    </location>
</feature>
<dbReference type="Gene3D" id="1.10.150.50">
    <property type="entry name" value="Transcription Factor, Ets-1"/>
    <property type="match status" value="1"/>
</dbReference>
<feature type="domain" description="SH3" evidence="7">
    <location>
        <begin position="71"/>
        <end position="125"/>
    </location>
</feature>
<feature type="region of interest" description="Disordered" evidence="6">
    <location>
        <begin position="225"/>
        <end position="308"/>
    </location>
</feature>
<feature type="region of interest" description="Disordered" evidence="6">
    <location>
        <begin position="595"/>
        <end position="645"/>
    </location>
</feature>
<feature type="domain" description="SH3" evidence="7">
    <location>
        <begin position="2"/>
        <end position="66"/>
    </location>
</feature>
<feature type="compositionally biased region" description="Low complexity" evidence="6">
    <location>
        <begin position="605"/>
        <end position="614"/>
    </location>
</feature>
<dbReference type="OrthoDB" id="5971719at2759"/>
<dbReference type="GO" id="GO:0008092">
    <property type="term" value="F:cytoskeletal protein binding"/>
    <property type="evidence" value="ECO:0007669"/>
    <property type="project" value="InterPro"/>
</dbReference>
<protein>
    <recommendedName>
        <fullName evidence="2">Actin cytoskeleton-regulatory complex protein SLA1</fullName>
    </recommendedName>
</protein>
<evidence type="ECO:0000259" key="7">
    <source>
        <dbReference type="PROSITE" id="PS50002"/>
    </source>
</evidence>
<feature type="compositionally biased region" description="Polar residues" evidence="6">
    <location>
        <begin position="743"/>
        <end position="756"/>
    </location>
</feature>
<dbReference type="PROSITE" id="PS50002">
    <property type="entry name" value="SH3"/>
    <property type="match status" value="3"/>
</dbReference>
<accession>A0A367KCE1</accession>
<feature type="compositionally biased region" description="Low complexity" evidence="6">
    <location>
        <begin position="836"/>
        <end position="848"/>
    </location>
</feature>
<dbReference type="Pfam" id="PF03983">
    <property type="entry name" value="SHD1"/>
    <property type="match status" value="1"/>
</dbReference>
<evidence type="ECO:0000256" key="3">
    <source>
        <dbReference type="ARBA" id="ARBA00022443"/>
    </source>
</evidence>
<feature type="compositionally biased region" description="Polar residues" evidence="6">
    <location>
        <begin position="763"/>
        <end position="777"/>
    </location>
</feature>
<dbReference type="PANTHER" id="PTHR46037">
    <property type="entry name" value="PROTEIN ENHANCER OF SEVENLESS 2B"/>
    <property type="match status" value="1"/>
</dbReference>
<dbReference type="Gene3D" id="2.30.30.40">
    <property type="entry name" value="SH3 Domains"/>
    <property type="match status" value="3"/>
</dbReference>
<comment type="caution">
    <text evidence="8">The sequence shown here is derived from an EMBL/GenBank/DDBJ whole genome shotgun (WGS) entry which is preliminary data.</text>
</comment>
<name>A0A367KCE1_RHIST</name>
<evidence type="ECO:0000256" key="5">
    <source>
        <dbReference type="PROSITE-ProRule" id="PRU00192"/>
    </source>
</evidence>
<dbReference type="InterPro" id="IPR007131">
    <property type="entry name" value="SHD1"/>
</dbReference>
<dbReference type="PRINTS" id="PR00452">
    <property type="entry name" value="SH3DOMAIN"/>
</dbReference>
<feature type="region of interest" description="Disordered" evidence="6">
    <location>
        <begin position="743"/>
        <end position="777"/>
    </location>
</feature>
<dbReference type="Pfam" id="PF00018">
    <property type="entry name" value="SH3_1"/>
    <property type="match status" value="1"/>
</dbReference>
<dbReference type="STRING" id="4846.A0A367KCE1"/>
<dbReference type="GO" id="GO:0030674">
    <property type="term" value="F:protein-macromolecule adaptor activity"/>
    <property type="evidence" value="ECO:0007669"/>
    <property type="project" value="InterPro"/>
</dbReference>
<keyword evidence="9" id="KW-1185">Reference proteome</keyword>
<dbReference type="EMBL" id="PJQM01001900">
    <property type="protein sequence ID" value="RCH99894.1"/>
    <property type="molecule type" value="Genomic_DNA"/>
</dbReference>
<keyword evidence="4" id="KW-0727">SH2 domain</keyword>
<feature type="compositionally biased region" description="Polar residues" evidence="6">
    <location>
        <begin position="298"/>
        <end position="307"/>
    </location>
</feature>
<proteinExistence type="inferred from homology"/>
<evidence type="ECO:0000256" key="6">
    <source>
        <dbReference type="SAM" id="MobiDB-lite"/>
    </source>
</evidence>
<dbReference type="Pfam" id="PF14604">
    <property type="entry name" value="SH3_9"/>
    <property type="match status" value="2"/>
</dbReference>
<evidence type="ECO:0000256" key="4">
    <source>
        <dbReference type="ARBA" id="ARBA00022999"/>
    </source>
</evidence>
<dbReference type="InterPro" id="IPR013761">
    <property type="entry name" value="SAM/pointed_sf"/>
</dbReference>
<feature type="domain" description="SH3" evidence="7">
    <location>
        <begin position="137"/>
        <end position="198"/>
    </location>
</feature>
<feature type="region of interest" description="Disordered" evidence="6">
    <location>
        <begin position="836"/>
        <end position="862"/>
    </location>
</feature>
<dbReference type="Proteomes" id="UP000253551">
    <property type="component" value="Unassembled WGS sequence"/>
</dbReference>
<dbReference type="SMART" id="SM00326">
    <property type="entry name" value="SH3"/>
    <property type="match status" value="3"/>
</dbReference>
<feature type="compositionally biased region" description="Polar residues" evidence="6">
    <location>
        <begin position="615"/>
        <end position="629"/>
    </location>
</feature>
<evidence type="ECO:0000313" key="8">
    <source>
        <dbReference type="EMBL" id="RCH99894.1"/>
    </source>
</evidence>
<dbReference type="CDD" id="cd22265">
    <property type="entry name" value="UDM1_RNF168"/>
    <property type="match status" value="1"/>
</dbReference>
<comment type="similarity">
    <text evidence="1">Belongs to the SLA1 family.</text>
</comment>
<dbReference type="GO" id="GO:0042802">
    <property type="term" value="F:identical protein binding"/>
    <property type="evidence" value="ECO:0007669"/>
    <property type="project" value="InterPro"/>
</dbReference>
<evidence type="ECO:0000256" key="2">
    <source>
        <dbReference type="ARBA" id="ARBA00020357"/>
    </source>
</evidence>
<feature type="compositionally biased region" description="Basic and acidic residues" evidence="6">
    <location>
        <begin position="225"/>
        <end position="258"/>
    </location>
</feature>
<evidence type="ECO:0000313" key="9">
    <source>
        <dbReference type="Proteomes" id="UP000253551"/>
    </source>
</evidence>
<dbReference type="CDD" id="cd09487">
    <property type="entry name" value="SAM_superfamily"/>
    <property type="match status" value="1"/>
</dbReference>
<dbReference type="InterPro" id="IPR036028">
    <property type="entry name" value="SH3-like_dom_sf"/>
</dbReference>
<keyword evidence="3 5" id="KW-0728">SH3 domain</keyword>
<feature type="compositionally biased region" description="Polar residues" evidence="6">
    <location>
        <begin position="712"/>
        <end position="723"/>
    </location>
</feature>
<dbReference type="InterPro" id="IPR001452">
    <property type="entry name" value="SH3_domain"/>
</dbReference>
<dbReference type="GO" id="GO:0043130">
    <property type="term" value="F:ubiquitin binding"/>
    <property type="evidence" value="ECO:0007669"/>
    <property type="project" value="InterPro"/>
</dbReference>
<gene>
    <name evidence="8" type="primary">SLA1_3</name>
    <name evidence="8" type="ORF">CU098_008010</name>
</gene>
<dbReference type="SUPFAM" id="SSF50044">
    <property type="entry name" value="SH3-domain"/>
    <property type="match status" value="3"/>
</dbReference>
<dbReference type="CDD" id="cd00174">
    <property type="entry name" value="SH3"/>
    <property type="match status" value="1"/>
</dbReference>
<dbReference type="AlphaFoldDB" id="A0A367KCE1"/>
<sequence>MKYIDICIALYDYQSQSNEELSFNTNDTLYILDKDSSDWYKAQLKTKNADGPTGLVPANYIEKTKSIGALKALYDYQPRSTEELGFKENDTLTLYEKDDTDWYFVQANNGEFGLIPSNYVEDSALSNNNKSVAKPVCEPKWGIALYNFNPQDKEETQLQEDEQVLVTDHISSQDWWTVEHKDGTSGIVPATYIKFYEEYESEQNNRKEVEKRKLEQEELERITRMNEEQEKERSRQAEVERRRRMQEEAKQKEIEAKKRQAAAAAAAIKPPSAQLGNNSPRRSEIPAPLPPVSAPSVQNQLTMNSDPNRPDSAYVRWWTDRTGAFKVEAQLLSCSYGKIRLFKTNGVKIDVPVEKMCIEDLKYVERETGQKLLDDNVPFSQFSKQFSWLDYFKKINIPYEPSVRYAKAFEREGFSERDLERLTYGRMKSLGMAEKHVRRLQKFIETNTAEPVSDDESSKPRFNKKKSVTFGPVTYIEDYAVIVDGDEETGGYLLFEKDQQIIKDEQFARMLQEQENRQTQQPHVGLHRRPTGRPTPSHSAPTGVDFNTLANTKANQEPFKPTPSQPQMPLLLPTSSQHEATIFHQQQVPITSQSGFEDDAWTPRPSQSPSIQSSTFNSVPVTRTTASSTQPQLPPRQRPAPQISQQSLVDPQLLSKWGGSSSLAAAASTSDSVPSNNLLGYNQTNVAFNQSNPLTHQQQQQTTLGSQSSLTPSNSAFNGASPSFQPQQLVLNQFNSLTTGSNSFTSASPSLQSQQLDHGKLSPMTTGSNNFTGTSPSLQQQSSFNTLTVGNNSFTGSSPSLQNQQLGQSNSFTTVNNNFTVASSSLQSAGFISPSPSLQHLQSSPSIHTASLQSGLPPMVPQSSIIPIQPQTTAARNWASATPDNPFGNRSMSAPTLQSNLPTFNSPQPTGYKANNVDPNDKYSIFKTIDSSAPSILKPAAPFQQQQTGFIQMQPQQYSSTFMNSQQHQW</sequence>
<feature type="region of interest" description="Disordered" evidence="6">
    <location>
        <begin position="694"/>
        <end position="723"/>
    </location>
</feature>
<organism evidence="8 9">
    <name type="scientific">Rhizopus stolonifer</name>
    <name type="common">Rhizopus nigricans</name>
    <dbReference type="NCBI Taxonomy" id="4846"/>
    <lineage>
        <taxon>Eukaryota</taxon>
        <taxon>Fungi</taxon>
        <taxon>Fungi incertae sedis</taxon>
        <taxon>Mucoromycota</taxon>
        <taxon>Mucoromycotina</taxon>
        <taxon>Mucoromycetes</taxon>
        <taxon>Mucorales</taxon>
        <taxon>Mucorineae</taxon>
        <taxon>Rhizopodaceae</taxon>
        <taxon>Rhizopus</taxon>
    </lineage>
</organism>
<dbReference type="InterPro" id="IPR043539">
    <property type="entry name" value="Grb2-like"/>
</dbReference>